<dbReference type="Gene3D" id="1.20.58.70">
    <property type="match status" value="1"/>
</dbReference>
<evidence type="ECO:0000256" key="5">
    <source>
        <dbReference type="SAM" id="Phobius"/>
    </source>
</evidence>
<evidence type="ECO:0000313" key="8">
    <source>
        <dbReference type="Proteomes" id="UP001465755"/>
    </source>
</evidence>
<feature type="coiled-coil region" evidence="3">
    <location>
        <begin position="41"/>
        <end position="102"/>
    </location>
</feature>
<dbReference type="InterPro" id="IPR006012">
    <property type="entry name" value="Syntaxin/epimorphin_CS"/>
</dbReference>
<dbReference type="PROSITE" id="PS50192">
    <property type="entry name" value="T_SNARE"/>
    <property type="match status" value="1"/>
</dbReference>
<dbReference type="GO" id="GO:0005484">
    <property type="term" value="F:SNAP receptor activity"/>
    <property type="evidence" value="ECO:0007669"/>
    <property type="project" value="InterPro"/>
</dbReference>
<comment type="caution">
    <text evidence="7">The sequence shown here is derived from an EMBL/GenBank/DDBJ whole genome shotgun (WGS) entry which is preliminary data.</text>
</comment>
<accession>A0AAW1PEG6</accession>
<dbReference type="AlphaFoldDB" id="A0AAW1PEG6"/>
<dbReference type="GO" id="GO:0031201">
    <property type="term" value="C:SNARE complex"/>
    <property type="evidence" value="ECO:0007669"/>
    <property type="project" value="TreeGrafter"/>
</dbReference>
<gene>
    <name evidence="7" type="ORF">WJX73_006209</name>
</gene>
<dbReference type="PROSITE" id="PS00914">
    <property type="entry name" value="SYNTAXIN"/>
    <property type="match status" value="1"/>
</dbReference>
<evidence type="ECO:0000259" key="6">
    <source>
        <dbReference type="PROSITE" id="PS50192"/>
    </source>
</evidence>
<dbReference type="EMBL" id="JALJOQ010000026">
    <property type="protein sequence ID" value="KAK9808185.1"/>
    <property type="molecule type" value="Genomic_DNA"/>
</dbReference>
<dbReference type="GO" id="GO:0006906">
    <property type="term" value="P:vesicle fusion"/>
    <property type="evidence" value="ECO:0007669"/>
    <property type="project" value="TreeGrafter"/>
</dbReference>
<dbReference type="Proteomes" id="UP001465755">
    <property type="component" value="Unassembled WGS sequence"/>
</dbReference>
<dbReference type="Pfam" id="PF00804">
    <property type="entry name" value="Syntaxin"/>
    <property type="match status" value="1"/>
</dbReference>
<dbReference type="Pfam" id="PF05739">
    <property type="entry name" value="SNARE"/>
    <property type="match status" value="1"/>
</dbReference>
<keyword evidence="5" id="KW-1133">Transmembrane helix</keyword>
<dbReference type="GO" id="GO:0006887">
    <property type="term" value="P:exocytosis"/>
    <property type="evidence" value="ECO:0007669"/>
    <property type="project" value="TreeGrafter"/>
</dbReference>
<reference evidence="7 8" key="1">
    <citation type="journal article" date="2024" name="Nat. Commun.">
        <title>Phylogenomics reveals the evolutionary origins of lichenization in chlorophyte algae.</title>
        <authorList>
            <person name="Puginier C."/>
            <person name="Libourel C."/>
            <person name="Otte J."/>
            <person name="Skaloud P."/>
            <person name="Haon M."/>
            <person name="Grisel S."/>
            <person name="Petersen M."/>
            <person name="Berrin J.G."/>
            <person name="Delaux P.M."/>
            <person name="Dal Grande F."/>
            <person name="Keller J."/>
        </authorList>
    </citation>
    <scope>NUCLEOTIDE SEQUENCE [LARGE SCALE GENOMIC DNA]</scope>
    <source>
        <strain evidence="7 8">SAG 2036</strain>
    </source>
</reference>
<evidence type="ECO:0000256" key="1">
    <source>
        <dbReference type="ARBA" id="ARBA00009063"/>
    </source>
</evidence>
<evidence type="ECO:0000256" key="2">
    <source>
        <dbReference type="ARBA" id="ARBA00022927"/>
    </source>
</evidence>
<dbReference type="InterPro" id="IPR000727">
    <property type="entry name" value="T_SNARE_dom"/>
</dbReference>
<feature type="region of interest" description="Disordered" evidence="4">
    <location>
        <begin position="1"/>
        <end position="32"/>
    </location>
</feature>
<keyword evidence="2" id="KW-0653">Protein transport</keyword>
<dbReference type="GO" id="GO:0005886">
    <property type="term" value="C:plasma membrane"/>
    <property type="evidence" value="ECO:0007669"/>
    <property type="project" value="TreeGrafter"/>
</dbReference>
<dbReference type="PANTHER" id="PTHR19957:SF314">
    <property type="entry name" value="SYNTAXIN-124-RELATED"/>
    <property type="match status" value="1"/>
</dbReference>
<keyword evidence="5" id="KW-0472">Membrane</keyword>
<dbReference type="InterPro" id="IPR010989">
    <property type="entry name" value="SNARE"/>
</dbReference>
<evidence type="ECO:0000256" key="3">
    <source>
        <dbReference type="SAM" id="Coils"/>
    </source>
</evidence>
<feature type="transmembrane region" description="Helical" evidence="5">
    <location>
        <begin position="278"/>
        <end position="296"/>
    </location>
</feature>
<protein>
    <recommendedName>
        <fullName evidence="6">t-SNARE coiled-coil homology domain-containing protein</fullName>
    </recommendedName>
</protein>
<dbReference type="GO" id="GO:0006886">
    <property type="term" value="P:intracellular protein transport"/>
    <property type="evidence" value="ECO:0007669"/>
    <property type="project" value="InterPro"/>
</dbReference>
<feature type="transmembrane region" description="Helical" evidence="5">
    <location>
        <begin position="302"/>
        <end position="319"/>
    </location>
</feature>
<dbReference type="InterPro" id="IPR045242">
    <property type="entry name" value="Syntaxin"/>
</dbReference>
<evidence type="ECO:0000313" key="7">
    <source>
        <dbReference type="EMBL" id="KAK9808185.1"/>
    </source>
</evidence>
<dbReference type="PANTHER" id="PTHR19957">
    <property type="entry name" value="SYNTAXIN"/>
    <property type="match status" value="1"/>
</dbReference>
<keyword evidence="8" id="KW-1185">Reference proteome</keyword>
<dbReference type="InterPro" id="IPR006011">
    <property type="entry name" value="Syntaxin_N"/>
</dbReference>
<proteinExistence type="inferred from homology"/>
<keyword evidence="3" id="KW-0175">Coiled coil</keyword>
<dbReference type="SUPFAM" id="SSF47661">
    <property type="entry name" value="t-snare proteins"/>
    <property type="match status" value="1"/>
</dbReference>
<dbReference type="SMART" id="SM00397">
    <property type="entry name" value="t_SNARE"/>
    <property type="match status" value="1"/>
</dbReference>
<feature type="domain" description="T-SNARE coiled-coil homology" evidence="6">
    <location>
        <begin position="204"/>
        <end position="266"/>
    </location>
</feature>
<comment type="similarity">
    <text evidence="1">Belongs to the syntaxin family.</text>
</comment>
<name>A0AAW1PEG6_9CHLO</name>
<feature type="compositionally biased region" description="Polar residues" evidence="4">
    <location>
        <begin position="12"/>
        <end position="32"/>
    </location>
</feature>
<sequence length="320" mass="35265">MNDLLDGFVEETGSQPSWPPQNNARQPHQSTDPFLQDTADIKRLLGDIKAQQGQVERLHEQCKLLTTSAEIKDGRLRCQTAVQKVTESVKRVRDQLDNLEVINTEIVFQARRHGMADTPEIQMRVSVMSGLTAKLQDLCISWAAMQNRWHEDEKSEVGRQLYTVTGQQFSDEELQEVVDSGGQDRIYQQALMAPGAQRDVRAMLTQIEQRHTEMKAVEMAMLDLQQVFLQMSAVVAEQGEQLDRIETWVLNAQGQMREGLAQLIEAKKHRRSAAQKKAITFVSGVGLVAGGIALAASGPGAVVGIPMAVIGAGVVGISAL</sequence>
<evidence type="ECO:0000256" key="4">
    <source>
        <dbReference type="SAM" id="MobiDB-lite"/>
    </source>
</evidence>
<dbReference type="GO" id="GO:0000149">
    <property type="term" value="F:SNARE binding"/>
    <property type="evidence" value="ECO:0007669"/>
    <property type="project" value="TreeGrafter"/>
</dbReference>
<keyword evidence="2" id="KW-0813">Transport</keyword>
<dbReference type="GO" id="GO:0012505">
    <property type="term" value="C:endomembrane system"/>
    <property type="evidence" value="ECO:0007669"/>
    <property type="project" value="TreeGrafter"/>
</dbReference>
<organism evidence="7 8">
    <name type="scientific">Symbiochloris irregularis</name>
    <dbReference type="NCBI Taxonomy" id="706552"/>
    <lineage>
        <taxon>Eukaryota</taxon>
        <taxon>Viridiplantae</taxon>
        <taxon>Chlorophyta</taxon>
        <taxon>core chlorophytes</taxon>
        <taxon>Trebouxiophyceae</taxon>
        <taxon>Trebouxiales</taxon>
        <taxon>Trebouxiaceae</taxon>
        <taxon>Symbiochloris</taxon>
    </lineage>
</organism>
<dbReference type="GO" id="GO:0048278">
    <property type="term" value="P:vesicle docking"/>
    <property type="evidence" value="ECO:0007669"/>
    <property type="project" value="TreeGrafter"/>
</dbReference>
<keyword evidence="5" id="KW-0812">Transmembrane</keyword>